<name>A0A4Z2E108_9TELE</name>
<keyword evidence="3" id="KW-1185">Reference proteome</keyword>
<feature type="region of interest" description="Disordered" evidence="1">
    <location>
        <begin position="118"/>
        <end position="142"/>
    </location>
</feature>
<organism evidence="2 3">
    <name type="scientific">Liparis tanakae</name>
    <name type="common">Tanaka's snailfish</name>
    <dbReference type="NCBI Taxonomy" id="230148"/>
    <lineage>
        <taxon>Eukaryota</taxon>
        <taxon>Metazoa</taxon>
        <taxon>Chordata</taxon>
        <taxon>Craniata</taxon>
        <taxon>Vertebrata</taxon>
        <taxon>Euteleostomi</taxon>
        <taxon>Actinopterygii</taxon>
        <taxon>Neopterygii</taxon>
        <taxon>Teleostei</taxon>
        <taxon>Neoteleostei</taxon>
        <taxon>Acanthomorphata</taxon>
        <taxon>Eupercaria</taxon>
        <taxon>Perciformes</taxon>
        <taxon>Cottioidei</taxon>
        <taxon>Cottales</taxon>
        <taxon>Liparidae</taxon>
        <taxon>Liparis</taxon>
    </lineage>
</organism>
<dbReference type="OrthoDB" id="10656030at2759"/>
<evidence type="ECO:0000256" key="1">
    <source>
        <dbReference type="SAM" id="MobiDB-lite"/>
    </source>
</evidence>
<evidence type="ECO:0000313" key="3">
    <source>
        <dbReference type="Proteomes" id="UP000314294"/>
    </source>
</evidence>
<dbReference type="Proteomes" id="UP000314294">
    <property type="component" value="Unassembled WGS sequence"/>
</dbReference>
<comment type="caution">
    <text evidence="2">The sequence shown here is derived from an EMBL/GenBank/DDBJ whole genome shotgun (WGS) entry which is preliminary data.</text>
</comment>
<protein>
    <submittedName>
        <fullName evidence="2">Uncharacterized protein</fullName>
    </submittedName>
</protein>
<reference evidence="2 3" key="1">
    <citation type="submission" date="2019-03" db="EMBL/GenBank/DDBJ databases">
        <title>First draft genome of Liparis tanakae, snailfish: a comprehensive survey of snailfish specific genes.</title>
        <authorList>
            <person name="Kim W."/>
            <person name="Song I."/>
            <person name="Jeong J.-H."/>
            <person name="Kim D."/>
            <person name="Kim S."/>
            <person name="Ryu S."/>
            <person name="Song J.Y."/>
            <person name="Lee S.K."/>
        </authorList>
    </citation>
    <scope>NUCLEOTIDE SEQUENCE [LARGE SCALE GENOMIC DNA]</scope>
    <source>
        <tissue evidence="2">Muscle</tissue>
    </source>
</reference>
<proteinExistence type="predicted"/>
<accession>A0A4Z2E108</accession>
<feature type="compositionally biased region" description="Low complexity" evidence="1">
    <location>
        <begin position="122"/>
        <end position="131"/>
    </location>
</feature>
<dbReference type="AlphaFoldDB" id="A0A4Z2E108"/>
<gene>
    <name evidence="2" type="ORF">EYF80_067405</name>
</gene>
<sequence length="142" mass="16319">MPETVSTDVPGTWIENALHAAMYMVRQSDRLSEYKTLRKHIQQWHAEGLLDKASDAVVQARRLLHGLTVHEDRKARLQQVKEEEATPPNVPCKEAPLQRQPAPILCHRPQCKPLPSIPSYARTLPRTPTTHLRPKPYIQWPQ</sequence>
<evidence type="ECO:0000313" key="2">
    <source>
        <dbReference type="EMBL" id="TNN22481.1"/>
    </source>
</evidence>
<dbReference type="EMBL" id="SRLO01022235">
    <property type="protein sequence ID" value="TNN22481.1"/>
    <property type="molecule type" value="Genomic_DNA"/>
</dbReference>